<comment type="caution">
    <text evidence="2">The sequence shown here is derived from an EMBL/GenBank/DDBJ whole genome shotgun (WGS) entry which is preliminary data.</text>
</comment>
<feature type="compositionally biased region" description="Basic residues" evidence="1">
    <location>
        <begin position="500"/>
        <end position="516"/>
    </location>
</feature>
<feature type="compositionally biased region" description="Basic and acidic residues" evidence="1">
    <location>
        <begin position="136"/>
        <end position="146"/>
    </location>
</feature>
<proteinExistence type="predicted"/>
<feature type="compositionally biased region" description="Basic and acidic residues" evidence="1">
    <location>
        <begin position="33"/>
        <end position="48"/>
    </location>
</feature>
<keyword evidence="3" id="KW-1185">Reference proteome</keyword>
<protein>
    <submittedName>
        <fullName evidence="2">Uncharacterized protein</fullName>
    </submittedName>
</protein>
<feature type="compositionally biased region" description="Low complexity" evidence="1">
    <location>
        <begin position="343"/>
        <end position="354"/>
    </location>
</feature>
<sequence>MHRKLHSKTNEGSDGSAELARSSGSRSSTLDHSSNHYDASDSSGREGDTESSFASRLLRNATFSASPLPIDHEAQGLWELHRAPTGILTSLQWERSASPAAQSLQRLKQLDKSKTYTNLRRLSENFSSTIQRLRPRTQDPSRKDGHAGLAREAQPSRQRRPDQREENLSNPNRMMARKLPSIITLRRATLESTPVVADDSSSNVEMQGKSPSSGVTSDSKATGSELVAFRSMPLAKSDTNSPSSRRRSMYEGHEALQAQLEASQSRSKVFDLASGWKVTARKASAGEALTKTDVHITPGTFHDEARTVKSSKASSGSPRRLSVVQIVSCDTVNAIIWREEESPSSGSSTQTPSPRRIEPDTPGASVDSRRMVKINSALPRDAVADQMDLERQGNRKLSREVNMFEWSWGKNFPSSRVALDDNKPQLPDLESGDTFAAMHPSILHVGRKRAAVESFPPLLDRTSTADWQTMPFLISQGSESYSCAPSADVDGEREEVAGPSRKRTARAKLTSGRKRQSIAEASRNSIDRERLGSCVGSSAGRRIQKRASVM</sequence>
<feature type="region of interest" description="Disordered" evidence="1">
    <location>
        <begin position="126"/>
        <end position="178"/>
    </location>
</feature>
<feature type="region of interest" description="Disordered" evidence="1">
    <location>
        <begin position="484"/>
        <end position="550"/>
    </location>
</feature>
<evidence type="ECO:0000256" key="1">
    <source>
        <dbReference type="SAM" id="MobiDB-lite"/>
    </source>
</evidence>
<dbReference type="Proteomes" id="UP001161017">
    <property type="component" value="Unassembled WGS sequence"/>
</dbReference>
<feature type="region of interest" description="Disordered" evidence="1">
    <location>
        <begin position="193"/>
        <end position="250"/>
    </location>
</feature>
<reference evidence="2" key="1">
    <citation type="journal article" date="2023" name="Genome Biol. Evol.">
        <title>First Whole Genome Sequence and Flow Cytometry Genome Size Data for the Lichen-Forming Fungus Ramalina farinacea (Ascomycota).</title>
        <authorList>
            <person name="Llewellyn T."/>
            <person name="Mian S."/>
            <person name="Hill R."/>
            <person name="Leitch I.J."/>
            <person name="Gaya E."/>
        </authorList>
    </citation>
    <scope>NUCLEOTIDE SEQUENCE</scope>
    <source>
        <strain evidence="2">LIQ254RAFAR</strain>
    </source>
</reference>
<evidence type="ECO:0000313" key="2">
    <source>
        <dbReference type="EMBL" id="MDI1485883.1"/>
    </source>
</evidence>
<organism evidence="2 3">
    <name type="scientific">Ramalina farinacea</name>
    <dbReference type="NCBI Taxonomy" id="258253"/>
    <lineage>
        <taxon>Eukaryota</taxon>
        <taxon>Fungi</taxon>
        <taxon>Dikarya</taxon>
        <taxon>Ascomycota</taxon>
        <taxon>Pezizomycotina</taxon>
        <taxon>Lecanoromycetes</taxon>
        <taxon>OSLEUM clade</taxon>
        <taxon>Lecanoromycetidae</taxon>
        <taxon>Lecanorales</taxon>
        <taxon>Lecanorineae</taxon>
        <taxon>Ramalinaceae</taxon>
        <taxon>Ramalina</taxon>
    </lineage>
</organism>
<dbReference type="AlphaFoldDB" id="A0AA43TRR6"/>
<evidence type="ECO:0000313" key="3">
    <source>
        <dbReference type="Proteomes" id="UP001161017"/>
    </source>
</evidence>
<feature type="region of interest" description="Disordered" evidence="1">
    <location>
        <begin position="338"/>
        <end position="366"/>
    </location>
</feature>
<feature type="compositionally biased region" description="Polar residues" evidence="1">
    <location>
        <begin position="199"/>
        <end position="222"/>
    </location>
</feature>
<feature type="compositionally biased region" description="Polar residues" evidence="1">
    <location>
        <begin position="22"/>
        <end position="32"/>
    </location>
</feature>
<feature type="region of interest" description="Disordered" evidence="1">
    <location>
        <begin position="1"/>
        <end position="53"/>
    </location>
</feature>
<gene>
    <name evidence="2" type="ORF">OHK93_004072</name>
</gene>
<name>A0AA43TRR6_9LECA</name>
<dbReference type="EMBL" id="JAPUFD010000002">
    <property type="protein sequence ID" value="MDI1485883.1"/>
    <property type="molecule type" value="Genomic_DNA"/>
</dbReference>
<accession>A0AA43TRR6</accession>